<gene>
    <name evidence="2" type="ORF">SARC_11017</name>
</gene>
<dbReference type="Proteomes" id="UP000054560">
    <property type="component" value="Unassembled WGS sequence"/>
</dbReference>
<dbReference type="RefSeq" id="XP_014150383.1">
    <property type="nucleotide sequence ID" value="XM_014294908.1"/>
</dbReference>
<feature type="non-terminal residue" evidence="2">
    <location>
        <position position="1"/>
    </location>
</feature>
<evidence type="ECO:0000259" key="1">
    <source>
        <dbReference type="Pfam" id="PF01266"/>
    </source>
</evidence>
<protein>
    <recommendedName>
        <fullName evidence="1">FAD dependent oxidoreductase domain-containing protein</fullName>
    </recommendedName>
</protein>
<reference evidence="2 3" key="1">
    <citation type="submission" date="2011-02" db="EMBL/GenBank/DDBJ databases">
        <title>The Genome Sequence of Sphaeroforma arctica JP610.</title>
        <authorList>
            <consortium name="The Broad Institute Genome Sequencing Platform"/>
            <person name="Russ C."/>
            <person name="Cuomo C."/>
            <person name="Young S.K."/>
            <person name="Zeng Q."/>
            <person name="Gargeya S."/>
            <person name="Alvarado L."/>
            <person name="Berlin A."/>
            <person name="Chapman S.B."/>
            <person name="Chen Z."/>
            <person name="Freedman E."/>
            <person name="Gellesch M."/>
            <person name="Goldberg J."/>
            <person name="Griggs A."/>
            <person name="Gujja S."/>
            <person name="Heilman E."/>
            <person name="Heiman D."/>
            <person name="Howarth C."/>
            <person name="Mehta T."/>
            <person name="Neiman D."/>
            <person name="Pearson M."/>
            <person name="Roberts A."/>
            <person name="Saif S."/>
            <person name="Shea T."/>
            <person name="Shenoy N."/>
            <person name="Sisk P."/>
            <person name="Stolte C."/>
            <person name="Sykes S."/>
            <person name="White J."/>
            <person name="Yandava C."/>
            <person name="Burger G."/>
            <person name="Gray M.W."/>
            <person name="Holland P.W.H."/>
            <person name="King N."/>
            <person name="Lang F.B.F."/>
            <person name="Roger A.J."/>
            <person name="Ruiz-Trillo I."/>
            <person name="Haas B."/>
            <person name="Nusbaum C."/>
            <person name="Birren B."/>
        </authorList>
    </citation>
    <scope>NUCLEOTIDE SEQUENCE [LARGE SCALE GENOMIC DNA]</scope>
    <source>
        <strain evidence="2 3">JP610</strain>
    </source>
</reference>
<proteinExistence type="predicted"/>
<feature type="domain" description="FAD dependent oxidoreductase" evidence="1">
    <location>
        <begin position="3"/>
        <end position="49"/>
    </location>
</feature>
<dbReference type="EMBL" id="KQ243086">
    <property type="protein sequence ID" value="KNC76481.1"/>
    <property type="molecule type" value="Genomic_DNA"/>
</dbReference>
<organism evidence="2 3">
    <name type="scientific">Sphaeroforma arctica JP610</name>
    <dbReference type="NCBI Taxonomy" id="667725"/>
    <lineage>
        <taxon>Eukaryota</taxon>
        <taxon>Ichthyosporea</taxon>
        <taxon>Ichthyophonida</taxon>
        <taxon>Sphaeroforma</taxon>
    </lineage>
</organism>
<dbReference type="InterPro" id="IPR006076">
    <property type="entry name" value="FAD-dep_OxRdtase"/>
</dbReference>
<dbReference type="GeneID" id="25911521"/>
<dbReference type="Gene3D" id="3.30.9.10">
    <property type="entry name" value="D-Amino Acid Oxidase, subunit A, domain 2"/>
    <property type="match status" value="1"/>
</dbReference>
<sequence length="92" mass="9698">RVIAGLRPFVADEMAIVGPITQYSNLHVACGQGTTGFKTAMGVAVLTAKHLTGDGLSKCSYDTELLSPKGRVTYAPLYMALCSVVDGFMGRT</sequence>
<evidence type="ECO:0000313" key="3">
    <source>
        <dbReference type="Proteomes" id="UP000054560"/>
    </source>
</evidence>
<accession>A0A0L0FJ36</accession>
<dbReference type="Pfam" id="PF01266">
    <property type="entry name" value="DAO"/>
    <property type="match status" value="1"/>
</dbReference>
<name>A0A0L0FJ36_9EUKA</name>
<evidence type="ECO:0000313" key="2">
    <source>
        <dbReference type="EMBL" id="KNC76481.1"/>
    </source>
</evidence>
<dbReference type="Gene3D" id="3.50.50.60">
    <property type="entry name" value="FAD/NAD(P)-binding domain"/>
    <property type="match status" value="1"/>
</dbReference>
<dbReference type="AlphaFoldDB" id="A0A0L0FJ36"/>
<keyword evidence="3" id="KW-1185">Reference proteome</keyword>
<dbReference type="InterPro" id="IPR036188">
    <property type="entry name" value="FAD/NAD-bd_sf"/>
</dbReference>